<evidence type="ECO:0000256" key="1">
    <source>
        <dbReference type="SAM" id="MobiDB-lite"/>
    </source>
</evidence>
<proteinExistence type="predicted"/>
<dbReference type="Proteomes" id="UP000515908">
    <property type="component" value="Chromosome 02"/>
</dbReference>
<evidence type="ECO:0000313" key="2">
    <source>
        <dbReference type="EMBL" id="CAD2213551.1"/>
    </source>
</evidence>
<reference evidence="2 3" key="1">
    <citation type="submission" date="2020-08" db="EMBL/GenBank/DDBJ databases">
        <authorList>
            <person name="Newling K."/>
            <person name="Davey J."/>
            <person name="Forrester S."/>
        </authorList>
    </citation>
    <scope>NUCLEOTIDE SEQUENCE [LARGE SCALE GENOMIC DNA]</scope>
    <source>
        <strain evidence="3">Crithidia deanei Carvalho (ATCC PRA-265)</strain>
    </source>
</reference>
<dbReference type="AlphaFoldDB" id="A0A7G2C337"/>
<feature type="region of interest" description="Disordered" evidence="1">
    <location>
        <begin position="1"/>
        <end position="24"/>
    </location>
</feature>
<organism evidence="2 3">
    <name type="scientific">Angomonas deanei</name>
    <dbReference type="NCBI Taxonomy" id="59799"/>
    <lineage>
        <taxon>Eukaryota</taxon>
        <taxon>Discoba</taxon>
        <taxon>Euglenozoa</taxon>
        <taxon>Kinetoplastea</taxon>
        <taxon>Metakinetoplastina</taxon>
        <taxon>Trypanosomatida</taxon>
        <taxon>Trypanosomatidae</taxon>
        <taxon>Strigomonadinae</taxon>
        <taxon>Angomonas</taxon>
    </lineage>
</organism>
<sequence>MEKPKRPTIEVKQSPSEDNIALPRESSLLPGMLRTPNFVVDSVSDWAAPGSHVWEEEGGSPKSQVTPLQPYGSGMWVTAEEEGDPMAQDASPLSPFTTDATAAVSYFAVTQGRAPEDNEGGLGDPAAQAVEEDFVTHQIVASAGLPLSLTNTALQQFITLGLPTRDFAGATVHGSNSFQRNYPNLNDPEQEGRPIEAPSYVNYGGRHNETAHRVKSESEILSDLLHFHANYFPPPPPPRVPPGERRSRAELWYHYASKWDITHRLPPPPRTPIPEMQLEFLMKLPEKTRVPYHGDGWLIAAERWFNVVQGLFDFPDENVGVPTDISVVLDNAVTN</sequence>
<dbReference type="VEuPathDB" id="TriTrypDB:ADEAN_000099400"/>
<gene>
    <name evidence="2" type="ORF">ADEAN_000099400</name>
</gene>
<keyword evidence="3" id="KW-1185">Reference proteome</keyword>
<evidence type="ECO:0000313" key="3">
    <source>
        <dbReference type="Proteomes" id="UP000515908"/>
    </source>
</evidence>
<accession>A0A7G2C337</accession>
<protein>
    <submittedName>
        <fullName evidence="2">Uncharacterized protein</fullName>
    </submittedName>
</protein>
<name>A0A7G2C337_9TRYP</name>
<dbReference type="EMBL" id="LR877146">
    <property type="protein sequence ID" value="CAD2213551.1"/>
    <property type="molecule type" value="Genomic_DNA"/>
</dbReference>